<dbReference type="SUPFAM" id="SSF82171">
    <property type="entry name" value="DPP6 N-terminal domain-like"/>
    <property type="match status" value="1"/>
</dbReference>
<name>A0ABS3LXD1_9PROT</name>
<dbReference type="Pfam" id="PF00326">
    <property type="entry name" value="Peptidase_S9"/>
    <property type="match status" value="1"/>
</dbReference>
<dbReference type="Gene3D" id="2.120.10.30">
    <property type="entry name" value="TolB, C-terminal domain"/>
    <property type="match status" value="1"/>
</dbReference>
<dbReference type="RefSeq" id="WP_207881836.1">
    <property type="nucleotide sequence ID" value="NZ_JAFVMF010000012.1"/>
</dbReference>
<feature type="domain" description="Peptidase S9 prolyl oligopeptidase catalytic" evidence="2">
    <location>
        <begin position="403"/>
        <end position="614"/>
    </location>
</feature>
<gene>
    <name evidence="3" type="ORF">J2D73_12295</name>
</gene>
<evidence type="ECO:0000313" key="4">
    <source>
        <dbReference type="Proteomes" id="UP000664771"/>
    </source>
</evidence>
<organism evidence="3 4">
    <name type="scientific">Acetobacter sacchari</name>
    <dbReference type="NCBI Taxonomy" id="2661687"/>
    <lineage>
        <taxon>Bacteria</taxon>
        <taxon>Pseudomonadati</taxon>
        <taxon>Pseudomonadota</taxon>
        <taxon>Alphaproteobacteria</taxon>
        <taxon>Acetobacterales</taxon>
        <taxon>Acetobacteraceae</taxon>
        <taxon>Acetobacter</taxon>
    </lineage>
</organism>
<dbReference type="InterPro" id="IPR011042">
    <property type="entry name" value="6-blade_b-propeller_TolB-like"/>
</dbReference>
<protein>
    <submittedName>
        <fullName evidence="3">S9 family peptidase</fullName>
    </submittedName>
</protein>
<keyword evidence="4" id="KW-1185">Reference proteome</keyword>
<dbReference type="Proteomes" id="UP000664771">
    <property type="component" value="Unassembled WGS sequence"/>
</dbReference>
<keyword evidence="1" id="KW-0378">Hydrolase</keyword>
<evidence type="ECO:0000259" key="2">
    <source>
        <dbReference type="Pfam" id="PF00326"/>
    </source>
</evidence>
<comment type="caution">
    <text evidence="3">The sequence shown here is derived from an EMBL/GenBank/DDBJ whole genome shotgun (WGS) entry which is preliminary data.</text>
</comment>
<sequence>MTEISLIPRAFLFGNPENSPCILSPNGNFLAWTSPIDSVSNIWVAPRSDLTKARCITNDRVRGIFSFSWCHDNEHLLYGADTDGDENWRIFAVNHMEGAAGPVVRDLTPGENIRASVAATSRFRPDEILIYQANVKSQYSDVYIVNLKTGSKELVFQNSSIDWFLFDDFFNIILGAVTDKDGSISLMRKSITEEWTLWRRFALDDARVSQVVGLNKNADTVYLVDSQGRDTAALLAVSLSTGEESVLASDSRADINGYIGDPVTYEPLAYFVNYTEREIVPLNSTLLRDFEILDNSVGRGWSVLSRSVDDQWWTVGLRADTRPGSVYLYDRHNKSVRLLYDVRPELNEAPLVEMTPHVLQSRDGLSLVSYLSLPKGTTPAEPPPLVLVVHGGPWVRDNLTFEPVHQWLANRGYAALSVNFRSSTGFGKAFIEAGNLQWGASMDDDLEDAVQWAIEKGYADPLRLGIMGASYGGYAVLSALTRHPERYACGIDIVGPSNLESLLEAIPAYWESQRAMLYSALGDPRTAEGAKLLRDRSPIYRAKDIRRPLLIGQGANDPRVPESESRLMVQAMRESDVPVTYVLYPDEGHGFQRDPNRLSFYRIAEEFLTQWLGGRCEPPSATEEEGTTAQLL</sequence>
<evidence type="ECO:0000256" key="1">
    <source>
        <dbReference type="ARBA" id="ARBA00022801"/>
    </source>
</evidence>
<evidence type="ECO:0000313" key="3">
    <source>
        <dbReference type="EMBL" id="MBO1360568.1"/>
    </source>
</evidence>
<reference evidence="3 4" key="1">
    <citation type="submission" date="2021-03" db="EMBL/GenBank/DDBJ databases">
        <title>The complete genome sequence of Acetobacter sacchari TBRC 11175.</title>
        <authorList>
            <person name="Charoenyingcharoen P."/>
            <person name="Yukphan P."/>
        </authorList>
    </citation>
    <scope>NUCLEOTIDE SEQUENCE [LARGE SCALE GENOMIC DNA]</scope>
    <source>
        <strain evidence="3 4">TBRC 11175</strain>
    </source>
</reference>
<dbReference type="Gene3D" id="3.40.50.1820">
    <property type="entry name" value="alpha/beta hydrolase"/>
    <property type="match status" value="1"/>
</dbReference>
<proteinExistence type="predicted"/>
<dbReference type="EMBL" id="JAFVMF010000012">
    <property type="protein sequence ID" value="MBO1360568.1"/>
    <property type="molecule type" value="Genomic_DNA"/>
</dbReference>
<dbReference type="PANTHER" id="PTHR42776">
    <property type="entry name" value="SERINE PEPTIDASE S9 FAMILY MEMBER"/>
    <property type="match status" value="1"/>
</dbReference>
<dbReference type="InterPro" id="IPR029058">
    <property type="entry name" value="AB_hydrolase_fold"/>
</dbReference>
<dbReference type="PANTHER" id="PTHR42776:SF27">
    <property type="entry name" value="DIPEPTIDYL PEPTIDASE FAMILY MEMBER 6"/>
    <property type="match status" value="1"/>
</dbReference>
<dbReference type="InterPro" id="IPR001375">
    <property type="entry name" value="Peptidase_S9_cat"/>
</dbReference>
<dbReference type="SUPFAM" id="SSF53474">
    <property type="entry name" value="alpha/beta-Hydrolases"/>
    <property type="match status" value="1"/>
</dbReference>
<accession>A0ABS3LXD1</accession>